<protein>
    <submittedName>
        <fullName evidence="1">Protein kinase 2 (PK2)</fullName>
    </submittedName>
</protein>
<proteinExistence type="predicted"/>
<organism evidence="1 2">
    <name type="scientific">Durusdinium trenchii</name>
    <dbReference type="NCBI Taxonomy" id="1381693"/>
    <lineage>
        <taxon>Eukaryota</taxon>
        <taxon>Sar</taxon>
        <taxon>Alveolata</taxon>
        <taxon>Dinophyceae</taxon>
        <taxon>Suessiales</taxon>
        <taxon>Symbiodiniaceae</taxon>
        <taxon>Durusdinium</taxon>
    </lineage>
</organism>
<dbReference type="Proteomes" id="UP001642464">
    <property type="component" value="Unassembled WGS sequence"/>
</dbReference>
<keyword evidence="1" id="KW-0808">Transferase</keyword>
<sequence>MYEMLTGLPPFYTRDREKLFERIRRGELTYPSYITAIAGSIVCYSHFVKLLNNAEQIRASFVVQAFQTMGLIVRIQAQQCNKVLRLVK</sequence>
<keyword evidence="2" id="KW-1185">Reference proteome</keyword>
<dbReference type="Gene3D" id="1.10.510.10">
    <property type="entry name" value="Transferase(Phosphotransferase) domain 1"/>
    <property type="match status" value="1"/>
</dbReference>
<dbReference type="InterPro" id="IPR011009">
    <property type="entry name" value="Kinase-like_dom_sf"/>
</dbReference>
<accession>A0ABP0NE21</accession>
<dbReference type="GO" id="GO:0016301">
    <property type="term" value="F:kinase activity"/>
    <property type="evidence" value="ECO:0007669"/>
    <property type="project" value="UniProtKB-KW"/>
</dbReference>
<comment type="caution">
    <text evidence="1">The sequence shown here is derived from an EMBL/GenBank/DDBJ whole genome shotgun (WGS) entry which is preliminary data.</text>
</comment>
<evidence type="ECO:0000313" key="1">
    <source>
        <dbReference type="EMBL" id="CAK9061976.1"/>
    </source>
</evidence>
<reference evidence="1 2" key="1">
    <citation type="submission" date="2024-02" db="EMBL/GenBank/DDBJ databases">
        <authorList>
            <person name="Chen Y."/>
            <person name="Shah S."/>
            <person name="Dougan E. K."/>
            <person name="Thang M."/>
            <person name="Chan C."/>
        </authorList>
    </citation>
    <scope>NUCLEOTIDE SEQUENCE [LARGE SCALE GENOMIC DNA]</scope>
</reference>
<keyword evidence="1" id="KW-0418">Kinase</keyword>
<dbReference type="EMBL" id="CAXAMM010028002">
    <property type="protein sequence ID" value="CAK9061976.1"/>
    <property type="molecule type" value="Genomic_DNA"/>
</dbReference>
<dbReference type="SUPFAM" id="SSF56112">
    <property type="entry name" value="Protein kinase-like (PK-like)"/>
    <property type="match status" value="1"/>
</dbReference>
<evidence type="ECO:0000313" key="2">
    <source>
        <dbReference type="Proteomes" id="UP001642464"/>
    </source>
</evidence>
<name>A0ABP0NE21_9DINO</name>
<gene>
    <name evidence="1" type="ORF">SCF082_LOCUS32373</name>
</gene>